<evidence type="ECO:0000313" key="2">
    <source>
        <dbReference type="Proteomes" id="UP000197138"/>
    </source>
</evidence>
<dbReference type="Proteomes" id="UP000197138">
    <property type="component" value="Unassembled WGS sequence"/>
</dbReference>
<name>A0A218WI43_PUNGR</name>
<proteinExistence type="predicted"/>
<organism evidence="1 2">
    <name type="scientific">Punica granatum</name>
    <name type="common">Pomegranate</name>
    <dbReference type="NCBI Taxonomy" id="22663"/>
    <lineage>
        <taxon>Eukaryota</taxon>
        <taxon>Viridiplantae</taxon>
        <taxon>Streptophyta</taxon>
        <taxon>Embryophyta</taxon>
        <taxon>Tracheophyta</taxon>
        <taxon>Spermatophyta</taxon>
        <taxon>Magnoliopsida</taxon>
        <taxon>eudicotyledons</taxon>
        <taxon>Gunneridae</taxon>
        <taxon>Pentapetalae</taxon>
        <taxon>rosids</taxon>
        <taxon>malvids</taxon>
        <taxon>Myrtales</taxon>
        <taxon>Lythraceae</taxon>
        <taxon>Punica</taxon>
    </lineage>
</organism>
<comment type="caution">
    <text evidence="1">The sequence shown here is derived from an EMBL/GenBank/DDBJ whole genome shotgun (WGS) entry which is preliminary data.</text>
</comment>
<gene>
    <name evidence="1" type="ORF">CDL15_Pgr022307</name>
</gene>
<reference evidence="2" key="1">
    <citation type="journal article" date="2017" name="Plant J.">
        <title>The pomegranate (Punica granatum L.) genome and the genomics of punicalagin biosynthesis.</title>
        <authorList>
            <person name="Qin G."/>
            <person name="Xu C."/>
            <person name="Ming R."/>
            <person name="Tang H."/>
            <person name="Guyot R."/>
            <person name="Kramer E.M."/>
            <person name="Hu Y."/>
            <person name="Yi X."/>
            <person name="Qi Y."/>
            <person name="Xu X."/>
            <person name="Gao Z."/>
            <person name="Pan H."/>
            <person name="Jian J."/>
            <person name="Tian Y."/>
            <person name="Yue Z."/>
            <person name="Xu Y."/>
        </authorList>
    </citation>
    <scope>NUCLEOTIDE SEQUENCE [LARGE SCALE GENOMIC DNA]</scope>
    <source>
        <strain evidence="2">cv. Dabenzi</strain>
    </source>
</reference>
<dbReference type="EMBL" id="MTKT01004286">
    <property type="protein sequence ID" value="OWM72485.1"/>
    <property type="molecule type" value="Genomic_DNA"/>
</dbReference>
<evidence type="ECO:0000313" key="1">
    <source>
        <dbReference type="EMBL" id="OWM72485.1"/>
    </source>
</evidence>
<protein>
    <submittedName>
        <fullName evidence="1">Uncharacterized protein</fullName>
    </submittedName>
</protein>
<accession>A0A218WI43</accession>
<sequence>MARLAEVVGGNGTRGGLRYTRLGVSGPDYVHGWNGELGTSNRKSKPGNGLRGWEICGPGSLMIFGLCQCSLNVLRCSGLVVRCSGIVVISFLRGRAPEARRETFMTTETSFGKPSRNPEGYLKLVLQPCWSLGACRPILRVVCLSVKRAPGALSEKAFVRDWGIPAHVAGPRNAPGRVVGHFGTERDFWSPILGTFRCFGDSMMNSATVLAPLFSGFFVYKFFRLLSSAFLMDPALLLWFMTLCPHVRL</sequence>
<dbReference type="AlphaFoldDB" id="A0A218WI43"/>